<evidence type="ECO:0000313" key="2">
    <source>
        <dbReference type="EMBL" id="TXB96308.1"/>
    </source>
</evidence>
<comment type="caution">
    <text evidence="2">The sequence shown here is derived from an EMBL/GenBank/DDBJ whole genome shotgun (WGS) entry which is preliminary data.</text>
</comment>
<feature type="signal peptide" evidence="1">
    <location>
        <begin position="1"/>
        <end position="21"/>
    </location>
</feature>
<reference evidence="2 3" key="1">
    <citation type="submission" date="2019-07" db="EMBL/GenBank/DDBJ databases">
        <title>The First High-Quality Draft Genome Sequence of the Causal Agent of the Current Panama Disease Epidemic.</title>
        <authorList>
            <person name="Warmington R.J."/>
            <person name="Kay W."/>
            <person name="Jeffries A."/>
            <person name="Bebber D."/>
            <person name="Moore K."/>
            <person name="Studholme D.J."/>
        </authorList>
    </citation>
    <scope>NUCLEOTIDE SEQUENCE [LARGE SCALE GENOMIC DNA]</scope>
    <source>
        <strain evidence="2 3">TR4</strain>
    </source>
</reference>
<organism evidence="2 3">
    <name type="scientific">Fusarium oxysporum f. sp. cubense</name>
    <dbReference type="NCBI Taxonomy" id="61366"/>
    <lineage>
        <taxon>Eukaryota</taxon>
        <taxon>Fungi</taxon>
        <taxon>Dikarya</taxon>
        <taxon>Ascomycota</taxon>
        <taxon>Pezizomycotina</taxon>
        <taxon>Sordariomycetes</taxon>
        <taxon>Hypocreomycetidae</taxon>
        <taxon>Hypocreales</taxon>
        <taxon>Nectriaceae</taxon>
        <taxon>Fusarium</taxon>
        <taxon>Fusarium oxysporum species complex</taxon>
    </lineage>
</organism>
<name>A0A5C6SEQ7_FUSOC</name>
<dbReference type="Proteomes" id="UP000321331">
    <property type="component" value="Unassembled WGS sequence"/>
</dbReference>
<accession>A0A5C6SEQ7</accession>
<evidence type="ECO:0000313" key="3">
    <source>
        <dbReference type="Proteomes" id="UP000321331"/>
    </source>
</evidence>
<protein>
    <submittedName>
        <fullName evidence="2">Uncharacterized protein</fullName>
    </submittedName>
</protein>
<keyword evidence="1" id="KW-0732">Signal</keyword>
<gene>
    <name evidence="2" type="ORF">FocTR4_00015879</name>
</gene>
<sequence>MRIINPSLCLLSAAMLGSVGADRDCCYVWQGDEGIVQQLHVSWTASSQTATCKIAGWGTDTKCSVETSVVGNAWLKANATVSFKEPNVFHFSFGMNNNDCDFLDDDKVARFWDSYLFASFTYLTQKDVCPDGGTSWLLLVRCTAHLVKD</sequence>
<evidence type="ECO:0000256" key="1">
    <source>
        <dbReference type="SAM" id="SignalP"/>
    </source>
</evidence>
<feature type="chain" id="PRO_5022859667" evidence="1">
    <location>
        <begin position="22"/>
        <end position="149"/>
    </location>
</feature>
<dbReference type="EMBL" id="VMNF01000015">
    <property type="protein sequence ID" value="TXB96308.1"/>
    <property type="molecule type" value="Genomic_DNA"/>
</dbReference>
<proteinExistence type="predicted"/>
<dbReference type="AlphaFoldDB" id="A0A5C6SEQ7"/>